<feature type="non-terminal residue" evidence="1">
    <location>
        <position position="93"/>
    </location>
</feature>
<protein>
    <submittedName>
        <fullName evidence="1">Uncharacterized protein</fullName>
    </submittedName>
</protein>
<reference evidence="1" key="1">
    <citation type="journal article" date="2019" name="Sci. Rep.">
        <title>Draft genome of Tanacetum cinerariifolium, the natural source of mosquito coil.</title>
        <authorList>
            <person name="Yamashiro T."/>
            <person name="Shiraishi A."/>
            <person name="Satake H."/>
            <person name="Nakayama K."/>
        </authorList>
    </citation>
    <scope>NUCLEOTIDE SEQUENCE</scope>
</reference>
<dbReference type="EMBL" id="BKCJ011822780">
    <property type="protein sequence ID" value="GFD55868.1"/>
    <property type="molecule type" value="Genomic_DNA"/>
</dbReference>
<evidence type="ECO:0000313" key="1">
    <source>
        <dbReference type="EMBL" id="GFD55868.1"/>
    </source>
</evidence>
<accession>A0A699XCX7</accession>
<organism evidence="1">
    <name type="scientific">Tanacetum cinerariifolium</name>
    <name type="common">Dalmatian daisy</name>
    <name type="synonym">Chrysanthemum cinerariifolium</name>
    <dbReference type="NCBI Taxonomy" id="118510"/>
    <lineage>
        <taxon>Eukaryota</taxon>
        <taxon>Viridiplantae</taxon>
        <taxon>Streptophyta</taxon>
        <taxon>Embryophyta</taxon>
        <taxon>Tracheophyta</taxon>
        <taxon>Spermatophyta</taxon>
        <taxon>Magnoliopsida</taxon>
        <taxon>eudicotyledons</taxon>
        <taxon>Gunneridae</taxon>
        <taxon>Pentapetalae</taxon>
        <taxon>asterids</taxon>
        <taxon>campanulids</taxon>
        <taxon>Asterales</taxon>
        <taxon>Asteraceae</taxon>
        <taxon>Asteroideae</taxon>
        <taxon>Anthemideae</taxon>
        <taxon>Anthemidinae</taxon>
        <taxon>Tanacetum</taxon>
    </lineage>
</organism>
<gene>
    <name evidence="1" type="ORF">Tci_927837</name>
</gene>
<sequence length="93" mass="9506">VDLVGAAAVGARQGLAAVAEAHKSRHLARAGVLEADLGIHIVFVADHQRAFAHVVEAHVAAPQPVAVAAVDLDPDRGVADIGVHQRQAGFVLA</sequence>
<name>A0A699XCX7_TANCI</name>
<proteinExistence type="predicted"/>
<comment type="caution">
    <text evidence="1">The sequence shown here is derived from an EMBL/GenBank/DDBJ whole genome shotgun (WGS) entry which is preliminary data.</text>
</comment>
<feature type="non-terminal residue" evidence="1">
    <location>
        <position position="1"/>
    </location>
</feature>
<dbReference type="AlphaFoldDB" id="A0A699XCX7"/>